<feature type="coiled-coil region" evidence="1">
    <location>
        <begin position="31"/>
        <end position="58"/>
    </location>
</feature>
<dbReference type="Proteomes" id="UP001479436">
    <property type="component" value="Unassembled WGS sequence"/>
</dbReference>
<protein>
    <submittedName>
        <fullName evidence="2">Uncharacterized protein</fullName>
    </submittedName>
</protein>
<keyword evidence="3" id="KW-1185">Reference proteome</keyword>
<reference evidence="2 3" key="1">
    <citation type="submission" date="2023-04" db="EMBL/GenBank/DDBJ databases">
        <title>Genome of Basidiobolus ranarum AG-B5.</title>
        <authorList>
            <person name="Stajich J.E."/>
            <person name="Carter-House D."/>
            <person name="Gryganskyi A."/>
        </authorList>
    </citation>
    <scope>NUCLEOTIDE SEQUENCE [LARGE SCALE GENOMIC DNA]</scope>
    <source>
        <strain evidence="2 3">AG-B5</strain>
    </source>
</reference>
<keyword evidence="1" id="KW-0175">Coiled coil</keyword>
<proteinExistence type="predicted"/>
<dbReference type="EMBL" id="JASJQH010009028">
    <property type="protein sequence ID" value="KAK9685293.1"/>
    <property type="molecule type" value="Genomic_DNA"/>
</dbReference>
<evidence type="ECO:0000313" key="2">
    <source>
        <dbReference type="EMBL" id="KAK9685293.1"/>
    </source>
</evidence>
<evidence type="ECO:0000313" key="3">
    <source>
        <dbReference type="Proteomes" id="UP001479436"/>
    </source>
</evidence>
<evidence type="ECO:0000256" key="1">
    <source>
        <dbReference type="SAM" id="Coils"/>
    </source>
</evidence>
<name>A0ABR2VMX7_9FUNG</name>
<accession>A0ABR2VMX7</accession>
<comment type="caution">
    <text evidence="2">The sequence shown here is derived from an EMBL/GenBank/DDBJ whole genome shotgun (WGS) entry which is preliminary data.</text>
</comment>
<sequence>MKYVHQIASCEVAKIVTGYLNEVNLQFGNKVRMLLNLLLRKNERIKALESEMKKNEGSEKEIMAAIKTITEHLKKVKLAISSRNIEDIPKEFLSSTGLNMIHNLFGSYLTDY</sequence>
<organism evidence="2 3">
    <name type="scientific">Basidiobolus ranarum</name>
    <dbReference type="NCBI Taxonomy" id="34480"/>
    <lineage>
        <taxon>Eukaryota</taxon>
        <taxon>Fungi</taxon>
        <taxon>Fungi incertae sedis</taxon>
        <taxon>Zoopagomycota</taxon>
        <taxon>Entomophthoromycotina</taxon>
        <taxon>Basidiobolomycetes</taxon>
        <taxon>Basidiobolales</taxon>
        <taxon>Basidiobolaceae</taxon>
        <taxon>Basidiobolus</taxon>
    </lineage>
</organism>
<gene>
    <name evidence="2" type="ORF">K7432_015544</name>
</gene>